<evidence type="ECO:0000259" key="7">
    <source>
        <dbReference type="Pfam" id="PF09364"/>
    </source>
</evidence>
<comment type="caution">
    <text evidence="8">The sequence shown here is derived from an EMBL/GenBank/DDBJ whole genome shotgun (WGS) entry which is preliminary data.</text>
</comment>
<dbReference type="InterPro" id="IPR019790">
    <property type="entry name" value="Xul5P/Fru6P_PKetolase_CS"/>
</dbReference>
<dbReference type="GO" id="GO:0005975">
    <property type="term" value="P:carbohydrate metabolic process"/>
    <property type="evidence" value="ECO:0007669"/>
    <property type="project" value="InterPro"/>
</dbReference>
<evidence type="ECO:0000256" key="4">
    <source>
        <dbReference type="ARBA" id="ARBA00023239"/>
    </source>
</evidence>
<protein>
    <recommendedName>
        <fullName evidence="5">Probable phosphoketolase</fullName>
        <ecNumber evidence="5">4.1.2.-</ecNumber>
    </recommendedName>
</protein>
<organism evidence="8 9">
    <name type="scientific">Actinomadura decatromicini</name>
    <dbReference type="NCBI Taxonomy" id="2604572"/>
    <lineage>
        <taxon>Bacteria</taxon>
        <taxon>Bacillati</taxon>
        <taxon>Actinomycetota</taxon>
        <taxon>Actinomycetes</taxon>
        <taxon>Streptosporangiales</taxon>
        <taxon>Thermomonosporaceae</taxon>
        <taxon>Actinomadura</taxon>
    </lineage>
</organism>
<evidence type="ECO:0000313" key="8">
    <source>
        <dbReference type="EMBL" id="TYK52452.1"/>
    </source>
</evidence>
<sequence length="787" mass="87788">MTSTTAEPVRTEIELIDAYWRAANYLSAGQIYLLDNPLLREPLRPEHIKPRLLGHWGTSPGLNFCYAHLNRVIKARDLDMIYIMGPGHGGPAAVANAWLEGTYSEVYPRISQDEAGMRRLFRQFSFPGGIPSHVAPETPGSIHEGGELGYSLAHAYGAAFDNPGLVVACIVGDGEAETGPLATAWHSTKFVDPVHDGAVLPILHLNGYKIANPAVLARVPEDELVRLFEGYGYAPIIVSGDDPAVMHREMSETLDRALDEIARIQRTARQEGATDRPRWPMIILRTPKGWTGPEQVDGLPVEGTWRAHQVPLAGVRDNPGHLAQLEEWLRSYRPDELFDGAGRPVAEVRAQAPEGERRMSANPHANGGLLLRPLDLPDPRAFAVPVKGHGRATAEATRVLGDYLRDVVAANPSNFRIMGPDETASNRLGAVFEVTDRVFGGELLPTDDHLARAGRVMEVLSEHLCQGWLEGYLLTGRHGLFNSYEAFIHIVDAMFNQHAKWLKVTRALPWRRPIASLNYLLSSHVWRQDHNGFTHQDPGFLDVVMNKKPEIVRVYLPPDANTLLSVGDHCLRSRDYVNVIVAGKQPAPVWLPMDAAVAHCTRGIGIWEWASTDGGADPDVVLACAGDVPTLETLAAVDLLRRLFPELRVRVVNVVDLMRLQPVEEHPHGLSDTEFDALFTTDKPIIFAFHGYPYLIHRLTYRRAGHHNLHVRGYKEEGTTTTPFDMVMLNDLDRFHLVMDVIDRVPSLGGRVAHIRQRMADERLRLRAYTREHGQDAPEIQNWTWPH</sequence>
<accession>A0A5D3FWL4</accession>
<dbReference type="NCBIfam" id="NF003621">
    <property type="entry name" value="PRK05261.1-6"/>
    <property type="match status" value="1"/>
</dbReference>
<keyword evidence="4 5" id="KW-0456">Lyase</keyword>
<dbReference type="AlphaFoldDB" id="A0A5D3FWL4"/>
<comment type="cofactor">
    <cofactor evidence="1 5">
        <name>thiamine diphosphate</name>
        <dbReference type="ChEBI" id="CHEBI:58937"/>
    </cofactor>
</comment>
<evidence type="ECO:0000313" key="9">
    <source>
        <dbReference type="Proteomes" id="UP000323505"/>
    </source>
</evidence>
<dbReference type="GO" id="GO:0000287">
    <property type="term" value="F:magnesium ion binding"/>
    <property type="evidence" value="ECO:0007669"/>
    <property type="project" value="UniProtKB-ARBA"/>
</dbReference>
<proteinExistence type="inferred from homology"/>
<keyword evidence="9" id="KW-1185">Reference proteome</keyword>
<dbReference type="InterPro" id="IPR019789">
    <property type="entry name" value="Xul5P/Fru6P_PKetolase_ThDP_BS"/>
</dbReference>
<name>A0A5D3FWL4_9ACTN</name>
<dbReference type="EC" id="4.1.2.-" evidence="5"/>
<dbReference type="NCBIfam" id="NF003619">
    <property type="entry name" value="PRK05261.1-4"/>
    <property type="match status" value="1"/>
</dbReference>
<dbReference type="HAMAP" id="MF_01403">
    <property type="entry name" value="Phosphoketolase"/>
    <property type="match status" value="1"/>
</dbReference>
<evidence type="ECO:0000256" key="5">
    <source>
        <dbReference type="HAMAP-Rule" id="MF_01403"/>
    </source>
</evidence>
<dbReference type="PANTHER" id="PTHR31273:SF0">
    <property type="entry name" value="PHOSPHOKETOLASE-RELATED"/>
    <property type="match status" value="1"/>
</dbReference>
<dbReference type="Proteomes" id="UP000323505">
    <property type="component" value="Unassembled WGS sequence"/>
</dbReference>
<dbReference type="InterPro" id="IPR005593">
    <property type="entry name" value="Xul5P/Fru6P_PKetolase"/>
</dbReference>
<dbReference type="Pfam" id="PF03894">
    <property type="entry name" value="XFP"/>
    <property type="match status" value="1"/>
</dbReference>
<dbReference type="EMBL" id="VSRQ01000001">
    <property type="protein sequence ID" value="TYK52452.1"/>
    <property type="molecule type" value="Genomic_DNA"/>
</dbReference>
<evidence type="ECO:0000256" key="1">
    <source>
        <dbReference type="ARBA" id="ARBA00001964"/>
    </source>
</evidence>
<dbReference type="Gene3D" id="3.40.50.920">
    <property type="match status" value="1"/>
</dbReference>
<dbReference type="RefSeq" id="WP_148756975.1">
    <property type="nucleotide sequence ID" value="NZ_VSRQ01000001.1"/>
</dbReference>
<dbReference type="SUPFAM" id="SSF52518">
    <property type="entry name" value="Thiamin diphosphate-binding fold (THDP-binding)"/>
    <property type="match status" value="2"/>
</dbReference>
<dbReference type="InterPro" id="IPR018969">
    <property type="entry name" value="Xul5P/Fru6P_PKetolase_C"/>
</dbReference>
<dbReference type="PIRSF" id="PIRSF017245">
    <property type="entry name" value="Phosphoketolase"/>
    <property type="match status" value="1"/>
</dbReference>
<evidence type="ECO:0000256" key="2">
    <source>
        <dbReference type="ARBA" id="ARBA00005623"/>
    </source>
</evidence>
<dbReference type="GO" id="GO:0016832">
    <property type="term" value="F:aldehyde-lyase activity"/>
    <property type="evidence" value="ECO:0007669"/>
    <property type="project" value="UniProtKB-UniRule"/>
</dbReference>
<dbReference type="PANTHER" id="PTHR31273">
    <property type="entry name" value="PHOSPHOKETOLASE-RELATED"/>
    <property type="match status" value="1"/>
</dbReference>
<feature type="domain" description="Xylulose 5-phosphate/Fructose 6-phosphate phosphoketolase C-terminal" evidence="6">
    <location>
        <begin position="584"/>
        <end position="785"/>
    </location>
</feature>
<dbReference type="PROSITE" id="PS60003">
    <property type="entry name" value="PHOSPHOKETOLASE_2"/>
    <property type="match status" value="1"/>
</dbReference>
<dbReference type="InterPro" id="IPR009014">
    <property type="entry name" value="Transketo_C/PFOR_II"/>
</dbReference>
<dbReference type="PROSITE" id="PS60002">
    <property type="entry name" value="PHOSPHOKETOLASE_1"/>
    <property type="match status" value="1"/>
</dbReference>
<feature type="domain" description="Xylulose 5-phosphate/Fructose 6-phosphate phosphoketolase N-terminal" evidence="7">
    <location>
        <begin position="11"/>
        <end position="369"/>
    </location>
</feature>
<dbReference type="Pfam" id="PF09364">
    <property type="entry name" value="XFP_N"/>
    <property type="match status" value="1"/>
</dbReference>
<gene>
    <name evidence="8" type="ORF">FXF68_01320</name>
</gene>
<comment type="similarity">
    <text evidence="2 5">Belongs to the XFP family.</text>
</comment>
<dbReference type="InterPro" id="IPR018970">
    <property type="entry name" value="Xul5P/Fru6P_PKetolase_N"/>
</dbReference>
<dbReference type="Pfam" id="PF09363">
    <property type="entry name" value="XFP_C"/>
    <property type="match status" value="1"/>
</dbReference>
<dbReference type="NCBIfam" id="NF003617">
    <property type="entry name" value="PRK05261.1-2"/>
    <property type="match status" value="1"/>
</dbReference>
<dbReference type="InterPro" id="IPR023962">
    <property type="entry name" value="Phosphoketolase"/>
</dbReference>
<evidence type="ECO:0000259" key="6">
    <source>
        <dbReference type="Pfam" id="PF09363"/>
    </source>
</evidence>
<dbReference type="CDD" id="cd02011">
    <property type="entry name" value="TPP_PK"/>
    <property type="match status" value="1"/>
</dbReference>
<dbReference type="FunFam" id="3.40.50.970:FF:000091">
    <property type="entry name" value="Xylulose-5-phosphate/fructose-6-phosphate phosphoketolase"/>
    <property type="match status" value="1"/>
</dbReference>
<evidence type="ECO:0000256" key="3">
    <source>
        <dbReference type="ARBA" id="ARBA00023052"/>
    </source>
</evidence>
<dbReference type="InterPro" id="IPR029061">
    <property type="entry name" value="THDP-binding"/>
</dbReference>
<reference evidence="8 9" key="1">
    <citation type="submission" date="2019-08" db="EMBL/GenBank/DDBJ databases">
        <title>Actinomadura sp. nov. CYP1-5 isolated from mountain soil.</title>
        <authorList>
            <person name="Songsumanus A."/>
            <person name="Kuncharoen N."/>
            <person name="Kudo T."/>
            <person name="Yuki M."/>
            <person name="Igarashi Y."/>
            <person name="Tanasupawat S."/>
        </authorList>
    </citation>
    <scope>NUCLEOTIDE SEQUENCE [LARGE SCALE GENOMIC DNA]</scope>
    <source>
        <strain evidence="8 9">CYP1-5</strain>
    </source>
</reference>
<dbReference type="Gene3D" id="3.40.50.970">
    <property type="match status" value="2"/>
</dbReference>
<keyword evidence="3 5" id="KW-0786">Thiamine pyrophosphate</keyword>